<protein>
    <submittedName>
        <fullName evidence="1">Uncharacterized protein</fullName>
    </submittedName>
</protein>
<proteinExistence type="predicted"/>
<gene>
    <name evidence="1" type="ORF">PSON_ATCC_30995.1.T0280016</name>
</gene>
<dbReference type="EMBL" id="CAJJDN010000028">
    <property type="protein sequence ID" value="CAD8071351.1"/>
    <property type="molecule type" value="Genomic_DNA"/>
</dbReference>
<sequence length="184" mass="22300">MKNVNKNRLNCKLLIETRKQKEHTPQKLKNTIQNTFNQFNFIESSKTQEIILQQNLNKTQQIKFIEQEERLIVNNNNTKMNNLKLKQNNFPQMMNRLLINFHPLIINVKQLNVKQICKSQQQSRRRRFITTQEKYEENTNNYIQLLSERRCITNNGYYQNQRLQTFCSWSRKSSDNLSIKKNQF</sequence>
<evidence type="ECO:0000313" key="1">
    <source>
        <dbReference type="EMBL" id="CAD8071351.1"/>
    </source>
</evidence>
<keyword evidence="2" id="KW-1185">Reference proteome</keyword>
<reference evidence="1" key="1">
    <citation type="submission" date="2021-01" db="EMBL/GenBank/DDBJ databases">
        <authorList>
            <consortium name="Genoscope - CEA"/>
            <person name="William W."/>
        </authorList>
    </citation>
    <scope>NUCLEOTIDE SEQUENCE</scope>
</reference>
<organism evidence="1 2">
    <name type="scientific">Paramecium sonneborni</name>
    <dbReference type="NCBI Taxonomy" id="65129"/>
    <lineage>
        <taxon>Eukaryota</taxon>
        <taxon>Sar</taxon>
        <taxon>Alveolata</taxon>
        <taxon>Ciliophora</taxon>
        <taxon>Intramacronucleata</taxon>
        <taxon>Oligohymenophorea</taxon>
        <taxon>Peniculida</taxon>
        <taxon>Parameciidae</taxon>
        <taxon>Paramecium</taxon>
    </lineage>
</organism>
<accession>A0A8S1M0H7</accession>
<dbReference type="AlphaFoldDB" id="A0A8S1M0H7"/>
<evidence type="ECO:0000313" key="2">
    <source>
        <dbReference type="Proteomes" id="UP000692954"/>
    </source>
</evidence>
<comment type="caution">
    <text evidence="1">The sequence shown here is derived from an EMBL/GenBank/DDBJ whole genome shotgun (WGS) entry which is preliminary data.</text>
</comment>
<dbReference type="Proteomes" id="UP000692954">
    <property type="component" value="Unassembled WGS sequence"/>
</dbReference>
<name>A0A8S1M0H7_9CILI</name>